<dbReference type="OrthoDB" id="5600418at2759"/>
<reference evidence="6 7" key="2">
    <citation type="submission" date="2018-11" db="EMBL/GenBank/DDBJ databases">
        <authorList>
            <consortium name="Pathogen Informatics"/>
        </authorList>
    </citation>
    <scope>NUCLEOTIDE SEQUENCE [LARGE SCALE GENOMIC DNA]</scope>
</reference>
<keyword evidence="1 3" id="KW-0479">Metal-binding</keyword>
<evidence type="ECO:0000256" key="3">
    <source>
        <dbReference type="PROSITE-ProRule" id="PRU00175"/>
    </source>
</evidence>
<dbReference type="InterPro" id="IPR001841">
    <property type="entry name" value="Znf_RING"/>
</dbReference>
<evidence type="ECO:0000259" key="5">
    <source>
        <dbReference type="PROSITE" id="PS50089"/>
    </source>
</evidence>
<name>A0A183IRS2_9BILA</name>
<dbReference type="AlphaFoldDB" id="A0A183IRS2"/>
<gene>
    <name evidence="6" type="ORF">SBAD_LOCUS6318</name>
</gene>
<dbReference type="GO" id="GO:0004842">
    <property type="term" value="F:ubiquitin-protein transferase activity"/>
    <property type="evidence" value="ECO:0007669"/>
    <property type="project" value="InterPro"/>
</dbReference>
<reference evidence="8" key="1">
    <citation type="submission" date="2016-06" db="UniProtKB">
        <authorList>
            <consortium name="WormBaseParasite"/>
        </authorList>
    </citation>
    <scope>IDENTIFICATION</scope>
</reference>
<evidence type="ECO:0000256" key="1">
    <source>
        <dbReference type="ARBA" id="ARBA00022771"/>
    </source>
</evidence>
<evidence type="ECO:0000313" key="8">
    <source>
        <dbReference type="WBParaSite" id="SBAD_0000656301-mRNA-1"/>
    </source>
</evidence>
<protein>
    <submittedName>
        <fullName evidence="8">RING-type domain-containing protein</fullName>
    </submittedName>
</protein>
<sequence>MTNDEPQVVSDEKLSDDEVDDEKDCSQLNTSRGEGSACTICFEPYTSVGSHRVVCLRCGHLFGKKCINRWLAEIRGSRKFCPTCKQPCKRSDIREHFCRGVQVTDNSELHDALQQLEKHRQMAQDKEVQIATLRYKCVQYEESIKVLEAVIEKLKK</sequence>
<evidence type="ECO:0000313" key="6">
    <source>
        <dbReference type="EMBL" id="VDP09742.1"/>
    </source>
</evidence>
<dbReference type="InterPro" id="IPR037381">
    <property type="entry name" value="RFWD3"/>
</dbReference>
<dbReference type="GO" id="GO:0036297">
    <property type="term" value="P:interstrand cross-link repair"/>
    <property type="evidence" value="ECO:0007669"/>
    <property type="project" value="InterPro"/>
</dbReference>
<dbReference type="Proteomes" id="UP000270296">
    <property type="component" value="Unassembled WGS sequence"/>
</dbReference>
<dbReference type="EMBL" id="UZAM01009648">
    <property type="protein sequence ID" value="VDP09742.1"/>
    <property type="molecule type" value="Genomic_DNA"/>
</dbReference>
<dbReference type="SUPFAM" id="SSF57850">
    <property type="entry name" value="RING/U-box"/>
    <property type="match status" value="1"/>
</dbReference>
<dbReference type="SMART" id="SM00184">
    <property type="entry name" value="RING"/>
    <property type="match status" value="1"/>
</dbReference>
<dbReference type="PANTHER" id="PTHR16047:SF7">
    <property type="entry name" value="E3 UBIQUITIN-PROTEIN LIGASE RFWD3"/>
    <property type="match status" value="1"/>
</dbReference>
<feature type="domain" description="RING-type" evidence="5">
    <location>
        <begin position="38"/>
        <end position="85"/>
    </location>
</feature>
<organism evidence="8">
    <name type="scientific">Soboliphyme baturini</name>
    <dbReference type="NCBI Taxonomy" id="241478"/>
    <lineage>
        <taxon>Eukaryota</taxon>
        <taxon>Metazoa</taxon>
        <taxon>Ecdysozoa</taxon>
        <taxon>Nematoda</taxon>
        <taxon>Enoplea</taxon>
        <taxon>Dorylaimia</taxon>
        <taxon>Dioctophymatida</taxon>
        <taxon>Dioctophymatoidea</taxon>
        <taxon>Soboliphymatidae</taxon>
        <taxon>Soboliphyme</taxon>
    </lineage>
</organism>
<dbReference type="GO" id="GO:0016567">
    <property type="term" value="P:protein ubiquitination"/>
    <property type="evidence" value="ECO:0007669"/>
    <property type="project" value="InterPro"/>
</dbReference>
<evidence type="ECO:0000313" key="7">
    <source>
        <dbReference type="Proteomes" id="UP000270296"/>
    </source>
</evidence>
<keyword evidence="1 3" id="KW-0863">Zinc-finger</keyword>
<dbReference type="Gene3D" id="3.30.40.10">
    <property type="entry name" value="Zinc/RING finger domain, C3HC4 (zinc finger)"/>
    <property type="match status" value="1"/>
</dbReference>
<feature type="region of interest" description="Disordered" evidence="4">
    <location>
        <begin position="1"/>
        <end position="34"/>
    </location>
</feature>
<evidence type="ECO:0000256" key="2">
    <source>
        <dbReference type="ARBA" id="ARBA00022833"/>
    </source>
</evidence>
<dbReference type="PANTHER" id="PTHR16047">
    <property type="entry name" value="RFWD3 PROTEIN"/>
    <property type="match status" value="1"/>
</dbReference>
<accession>A0A183IRS2</accession>
<dbReference type="WBParaSite" id="SBAD_0000656301-mRNA-1">
    <property type="protein sequence ID" value="SBAD_0000656301-mRNA-1"/>
    <property type="gene ID" value="SBAD_0000656301"/>
</dbReference>
<keyword evidence="2" id="KW-0862">Zinc</keyword>
<proteinExistence type="predicted"/>
<keyword evidence="7" id="KW-1185">Reference proteome</keyword>
<evidence type="ECO:0000256" key="4">
    <source>
        <dbReference type="SAM" id="MobiDB-lite"/>
    </source>
</evidence>
<dbReference type="GO" id="GO:0005634">
    <property type="term" value="C:nucleus"/>
    <property type="evidence" value="ECO:0007669"/>
    <property type="project" value="InterPro"/>
</dbReference>
<dbReference type="GO" id="GO:0008270">
    <property type="term" value="F:zinc ion binding"/>
    <property type="evidence" value="ECO:0007669"/>
    <property type="project" value="UniProtKB-KW"/>
</dbReference>
<dbReference type="InterPro" id="IPR013083">
    <property type="entry name" value="Znf_RING/FYVE/PHD"/>
</dbReference>
<dbReference type="Pfam" id="PF13639">
    <property type="entry name" value="zf-RING_2"/>
    <property type="match status" value="1"/>
</dbReference>
<feature type="compositionally biased region" description="Acidic residues" evidence="4">
    <location>
        <begin position="14"/>
        <end position="23"/>
    </location>
</feature>
<dbReference type="PROSITE" id="PS50089">
    <property type="entry name" value="ZF_RING_2"/>
    <property type="match status" value="1"/>
</dbReference>